<accession>A0ABS0EQ20</accession>
<proteinExistence type="predicted"/>
<protein>
    <submittedName>
        <fullName evidence="2">HNH endonuclease</fullName>
    </submittedName>
</protein>
<dbReference type="InterPro" id="IPR003615">
    <property type="entry name" value="HNH_nuc"/>
</dbReference>
<dbReference type="Gene3D" id="3.90.75.20">
    <property type="match status" value="1"/>
</dbReference>
<dbReference type="SUPFAM" id="SSF54060">
    <property type="entry name" value="His-Me finger endonucleases"/>
    <property type="match status" value="1"/>
</dbReference>
<dbReference type="Proteomes" id="UP000657372">
    <property type="component" value="Unassembled WGS sequence"/>
</dbReference>
<evidence type="ECO:0000259" key="1">
    <source>
        <dbReference type="Pfam" id="PF13392"/>
    </source>
</evidence>
<keyword evidence="3" id="KW-1185">Reference proteome</keyword>
<evidence type="ECO:0000313" key="3">
    <source>
        <dbReference type="Proteomes" id="UP000657372"/>
    </source>
</evidence>
<dbReference type="Pfam" id="PF13392">
    <property type="entry name" value="HNH_3"/>
    <property type="match status" value="1"/>
</dbReference>
<keyword evidence="2" id="KW-0378">Hydrolase</keyword>
<gene>
    <name evidence="2" type="ORF">IXC47_04535</name>
</gene>
<dbReference type="EMBL" id="JADOEL010000003">
    <property type="protein sequence ID" value="MBF8176947.1"/>
    <property type="molecule type" value="Genomic_DNA"/>
</dbReference>
<organism evidence="2 3">
    <name type="scientific">Herminiimonas contaminans</name>
    <dbReference type="NCBI Taxonomy" id="1111140"/>
    <lineage>
        <taxon>Bacteria</taxon>
        <taxon>Pseudomonadati</taxon>
        <taxon>Pseudomonadota</taxon>
        <taxon>Betaproteobacteria</taxon>
        <taxon>Burkholderiales</taxon>
        <taxon>Oxalobacteraceae</taxon>
        <taxon>Herminiimonas</taxon>
    </lineage>
</organism>
<comment type="caution">
    <text evidence="2">The sequence shown here is derived from an EMBL/GenBank/DDBJ whole genome shotgun (WGS) entry which is preliminary data.</text>
</comment>
<name>A0ABS0EQ20_9BURK</name>
<dbReference type="InterPro" id="IPR044925">
    <property type="entry name" value="His-Me_finger_sf"/>
</dbReference>
<dbReference type="GO" id="GO:0004519">
    <property type="term" value="F:endonuclease activity"/>
    <property type="evidence" value="ECO:0007669"/>
    <property type="project" value="UniProtKB-KW"/>
</dbReference>
<evidence type="ECO:0000313" key="2">
    <source>
        <dbReference type="EMBL" id="MBF8176947.1"/>
    </source>
</evidence>
<sequence length="181" mass="20873">MATKLQLKKSEEFLQSADSGRIKNLTSIGAQYRFPKGHQPANKGKKMPGFAPGRMAETQYAKGNVPPNYLPLGSERYSKEGYLQRKMTDTGYPPKDWVPVHWLLWIQHNGPIPSGHRVCFKDRNKKNIVIENLELLSVAEMMKRNSRHNYPAEINEVIYARASLTRHINKRLKNERTENDK</sequence>
<reference evidence="2 3" key="1">
    <citation type="submission" date="2020-11" db="EMBL/GenBank/DDBJ databases">
        <title>WGS of Herminiimonas contaminans strain Marseille-Q4544 isolated from planarians Schmidtea mediterranea.</title>
        <authorList>
            <person name="Kangale L."/>
        </authorList>
    </citation>
    <scope>NUCLEOTIDE SEQUENCE [LARGE SCALE GENOMIC DNA]</scope>
    <source>
        <strain evidence="2 3">Marseille-Q4544</strain>
    </source>
</reference>
<feature type="domain" description="HNH nuclease" evidence="1">
    <location>
        <begin position="99"/>
        <end position="141"/>
    </location>
</feature>
<keyword evidence="2" id="KW-0255">Endonuclease</keyword>
<keyword evidence="2" id="KW-0540">Nuclease</keyword>